<gene>
    <name evidence="15" type="ORF">HD556DRAFT_1454668</name>
</gene>
<comment type="subcellular location">
    <subcellularLocation>
        <location evidence="2">Mitochondrion</location>
    </subcellularLocation>
</comment>
<dbReference type="Pfam" id="PF00364">
    <property type="entry name" value="Biotin_lipoyl"/>
    <property type="match status" value="1"/>
</dbReference>
<evidence type="ECO:0000259" key="14">
    <source>
        <dbReference type="PROSITE" id="PS50968"/>
    </source>
</evidence>
<protein>
    <recommendedName>
        <fullName evidence="5">dihydrolipoyllysine-residue succinyltransferase</fullName>
        <ecNumber evidence="5">2.3.1.61</ecNumber>
    </recommendedName>
    <alternativeName>
        <fullName evidence="12">2-oxoglutarate dehydrogenase complex component E2</fullName>
    </alternativeName>
</protein>
<dbReference type="InterPro" id="IPR011053">
    <property type="entry name" value="Single_hybrid_motif"/>
</dbReference>
<keyword evidence="10" id="KW-0496">Mitochondrion</keyword>
<dbReference type="Pfam" id="PF00198">
    <property type="entry name" value="2-oxoacid_dh"/>
    <property type="match status" value="1"/>
</dbReference>
<dbReference type="CDD" id="cd06849">
    <property type="entry name" value="lipoyl_domain"/>
    <property type="match status" value="1"/>
</dbReference>
<dbReference type="EMBL" id="JABBWE010000010">
    <property type="protein sequence ID" value="KAG1799670.1"/>
    <property type="molecule type" value="Genomic_DNA"/>
</dbReference>
<sequence>MLSKRVVAAARSRAFFASRGAQYTAVSFSQGWRVKVANYIRRAQLHSKTVKVPQMAESISEGTLRSWSKQVGDTVEVDEEVATIETDKAGISSLAPLKALIIPHQIDVSVNAPTAGKIVELLAKEEDTVSVGQDLFIIAPGEGGGKPSSAAPVEQKTDPEEPKDQQLDKTIPEPRAPSAADKQSGGISPEGPKESKKEVKKQDSKPKEDKSKAPPPAPKAPGNRGETRVKMNRMRLRIAERLKESQNAAASLTTFNEIDMSSLMEMRKKYKDEVLKQHDVKLGFMSAFARACALALKEIPAANASIEGDEIVYHDFVDLSVAVATPKGLVTPVVRNAEGMGFVEIEKEIAALGNKASTARDGKLTLEDMAGGTFTISNGGVFGSLYGTPIINLPQSAVLGMHTIKDKPVVVNGQIVIRPIMVVALTYDHRLLDGREAVTFLVKVRDYIEDPRKMLLALS</sequence>
<evidence type="ECO:0000313" key="15">
    <source>
        <dbReference type="EMBL" id="KAG1799670.1"/>
    </source>
</evidence>
<keyword evidence="9" id="KW-0809">Transit peptide</keyword>
<dbReference type="NCBIfam" id="NF004309">
    <property type="entry name" value="PRK05704.1"/>
    <property type="match status" value="1"/>
</dbReference>
<keyword evidence="7" id="KW-0808">Transferase</keyword>
<comment type="cofactor">
    <cofactor evidence="1">
        <name>(R)-lipoate</name>
        <dbReference type="ChEBI" id="CHEBI:83088"/>
    </cofactor>
</comment>
<feature type="compositionally biased region" description="Basic and acidic residues" evidence="13">
    <location>
        <begin position="191"/>
        <end position="212"/>
    </location>
</feature>
<evidence type="ECO:0000256" key="7">
    <source>
        <dbReference type="ARBA" id="ARBA00022679"/>
    </source>
</evidence>
<dbReference type="GO" id="GO:0005739">
    <property type="term" value="C:mitochondrion"/>
    <property type="evidence" value="ECO:0007669"/>
    <property type="project" value="UniProtKB-SubCell"/>
</dbReference>
<evidence type="ECO:0000256" key="9">
    <source>
        <dbReference type="ARBA" id="ARBA00022946"/>
    </source>
</evidence>
<dbReference type="InterPro" id="IPR006255">
    <property type="entry name" value="SucB"/>
</dbReference>
<keyword evidence="8" id="KW-0450">Lipoyl</keyword>
<dbReference type="GO" id="GO:0004149">
    <property type="term" value="F:dihydrolipoyllysine-residue succinyltransferase activity"/>
    <property type="evidence" value="ECO:0007669"/>
    <property type="project" value="UniProtKB-EC"/>
</dbReference>
<evidence type="ECO:0000313" key="16">
    <source>
        <dbReference type="Proteomes" id="UP000719766"/>
    </source>
</evidence>
<evidence type="ECO:0000256" key="4">
    <source>
        <dbReference type="ARBA" id="ARBA00007317"/>
    </source>
</evidence>
<dbReference type="GO" id="GO:0006099">
    <property type="term" value="P:tricarboxylic acid cycle"/>
    <property type="evidence" value="ECO:0007669"/>
    <property type="project" value="UniProtKB-KW"/>
</dbReference>
<dbReference type="InterPro" id="IPR001078">
    <property type="entry name" value="2-oxoacid_DH_actylTfrase"/>
</dbReference>
<evidence type="ECO:0000256" key="11">
    <source>
        <dbReference type="ARBA" id="ARBA00023315"/>
    </source>
</evidence>
<dbReference type="Gene3D" id="3.30.559.10">
    <property type="entry name" value="Chloramphenicol acetyltransferase-like domain"/>
    <property type="match status" value="1"/>
</dbReference>
<feature type="domain" description="Lipoyl-binding" evidence="14">
    <location>
        <begin position="47"/>
        <end position="139"/>
    </location>
</feature>
<feature type="compositionally biased region" description="Basic and acidic residues" evidence="13">
    <location>
        <begin position="155"/>
        <end position="172"/>
    </location>
</feature>
<evidence type="ECO:0000256" key="6">
    <source>
        <dbReference type="ARBA" id="ARBA00022532"/>
    </source>
</evidence>
<dbReference type="GeneID" id="64601870"/>
<reference evidence="15" key="1">
    <citation type="journal article" date="2020" name="New Phytol.">
        <title>Comparative genomics reveals dynamic genome evolution in host specialist ectomycorrhizal fungi.</title>
        <authorList>
            <person name="Lofgren L.A."/>
            <person name="Nguyen N.H."/>
            <person name="Vilgalys R."/>
            <person name="Ruytinx J."/>
            <person name="Liao H.L."/>
            <person name="Branco S."/>
            <person name="Kuo A."/>
            <person name="LaButti K."/>
            <person name="Lipzen A."/>
            <person name="Andreopoulos W."/>
            <person name="Pangilinan J."/>
            <person name="Riley R."/>
            <person name="Hundley H."/>
            <person name="Na H."/>
            <person name="Barry K."/>
            <person name="Grigoriev I.V."/>
            <person name="Stajich J.E."/>
            <person name="Kennedy P.G."/>
        </authorList>
    </citation>
    <scope>NUCLEOTIDE SEQUENCE</scope>
    <source>
        <strain evidence="15">S12</strain>
    </source>
</reference>
<dbReference type="PROSITE" id="PS50968">
    <property type="entry name" value="BIOTINYL_LIPOYL"/>
    <property type="match status" value="1"/>
</dbReference>
<proteinExistence type="inferred from homology"/>
<comment type="caution">
    <text evidence="15">The sequence shown here is derived from an EMBL/GenBank/DDBJ whole genome shotgun (WGS) entry which is preliminary data.</text>
</comment>
<dbReference type="GO" id="GO:0045252">
    <property type="term" value="C:oxoglutarate dehydrogenase complex"/>
    <property type="evidence" value="ECO:0007669"/>
    <property type="project" value="InterPro"/>
</dbReference>
<dbReference type="EC" id="2.3.1.61" evidence="5"/>
<evidence type="ECO:0000256" key="2">
    <source>
        <dbReference type="ARBA" id="ARBA00004173"/>
    </source>
</evidence>
<evidence type="ECO:0000256" key="3">
    <source>
        <dbReference type="ARBA" id="ARBA00005145"/>
    </source>
</evidence>
<keyword evidence="6" id="KW-0816">Tricarboxylic acid cycle</keyword>
<evidence type="ECO:0000256" key="1">
    <source>
        <dbReference type="ARBA" id="ARBA00001938"/>
    </source>
</evidence>
<dbReference type="FunFam" id="3.30.559.10:FF:000006">
    <property type="entry name" value="Dihydrolipoyllysine-residue succinyltransferase component of 2-oxoglutarate dehydrogenase complex, mitochondrial"/>
    <property type="match status" value="1"/>
</dbReference>
<evidence type="ECO:0000256" key="12">
    <source>
        <dbReference type="ARBA" id="ARBA00032406"/>
    </source>
</evidence>
<dbReference type="OrthoDB" id="5391403at2759"/>
<dbReference type="Proteomes" id="UP000719766">
    <property type="component" value="Unassembled WGS sequence"/>
</dbReference>
<evidence type="ECO:0000256" key="8">
    <source>
        <dbReference type="ARBA" id="ARBA00022823"/>
    </source>
</evidence>
<evidence type="ECO:0000256" key="13">
    <source>
        <dbReference type="SAM" id="MobiDB-lite"/>
    </source>
</evidence>
<dbReference type="AlphaFoldDB" id="A0A9P7DP23"/>
<feature type="region of interest" description="Disordered" evidence="13">
    <location>
        <begin position="138"/>
        <end position="230"/>
    </location>
</feature>
<comment type="pathway">
    <text evidence="3">Amino-acid degradation; L-lysine degradation via saccharopine pathway; glutaryl-CoA from L-lysine: step 6/6.</text>
</comment>
<evidence type="ECO:0000256" key="5">
    <source>
        <dbReference type="ARBA" id="ARBA00012945"/>
    </source>
</evidence>
<dbReference type="Gene3D" id="2.40.50.100">
    <property type="match status" value="1"/>
</dbReference>
<keyword evidence="11" id="KW-0012">Acyltransferase</keyword>
<name>A0A9P7DP23_9AGAM</name>
<organism evidence="15 16">
    <name type="scientific">Suillus plorans</name>
    <dbReference type="NCBI Taxonomy" id="116603"/>
    <lineage>
        <taxon>Eukaryota</taxon>
        <taxon>Fungi</taxon>
        <taxon>Dikarya</taxon>
        <taxon>Basidiomycota</taxon>
        <taxon>Agaricomycotina</taxon>
        <taxon>Agaricomycetes</taxon>
        <taxon>Agaricomycetidae</taxon>
        <taxon>Boletales</taxon>
        <taxon>Suillineae</taxon>
        <taxon>Suillaceae</taxon>
        <taxon>Suillus</taxon>
    </lineage>
</organism>
<keyword evidence="16" id="KW-1185">Reference proteome</keyword>
<dbReference type="PANTHER" id="PTHR43416">
    <property type="entry name" value="DIHYDROLIPOYLLYSINE-RESIDUE SUCCINYLTRANSFERASE COMPONENT OF 2-OXOGLUTARATE DEHYDROGENASE COMPLEX, MITOCHONDRIAL-RELATED"/>
    <property type="match status" value="1"/>
</dbReference>
<dbReference type="SUPFAM" id="SSF51230">
    <property type="entry name" value="Single hybrid motif"/>
    <property type="match status" value="1"/>
</dbReference>
<dbReference type="InterPro" id="IPR050537">
    <property type="entry name" value="2-oxoacid_dehydrogenase"/>
</dbReference>
<dbReference type="SUPFAM" id="SSF52777">
    <property type="entry name" value="CoA-dependent acyltransferases"/>
    <property type="match status" value="1"/>
</dbReference>
<dbReference type="PANTHER" id="PTHR43416:SF5">
    <property type="entry name" value="DIHYDROLIPOYLLYSINE-RESIDUE SUCCINYLTRANSFERASE COMPONENT OF 2-OXOGLUTARATE DEHYDROGENASE COMPLEX, MITOCHONDRIAL"/>
    <property type="match status" value="1"/>
</dbReference>
<evidence type="ECO:0000256" key="10">
    <source>
        <dbReference type="ARBA" id="ARBA00023128"/>
    </source>
</evidence>
<dbReference type="InterPro" id="IPR023213">
    <property type="entry name" value="CAT-like_dom_sf"/>
</dbReference>
<accession>A0A9P7DP23</accession>
<dbReference type="NCBIfam" id="TIGR01347">
    <property type="entry name" value="sucB"/>
    <property type="match status" value="1"/>
</dbReference>
<comment type="similarity">
    <text evidence="4">Belongs to the 2-oxoacid dehydrogenase family.</text>
</comment>
<dbReference type="RefSeq" id="XP_041163893.1">
    <property type="nucleotide sequence ID" value="XM_041308106.1"/>
</dbReference>
<dbReference type="InterPro" id="IPR000089">
    <property type="entry name" value="Biotin_lipoyl"/>
</dbReference>